<organism evidence="1 2">
    <name type="scientific">Marinomonas primoryensis</name>
    <dbReference type="NCBI Taxonomy" id="178399"/>
    <lineage>
        <taxon>Bacteria</taxon>
        <taxon>Pseudomonadati</taxon>
        <taxon>Pseudomonadota</taxon>
        <taxon>Gammaproteobacteria</taxon>
        <taxon>Oceanospirillales</taxon>
        <taxon>Oceanospirillaceae</taxon>
        <taxon>Marinomonas</taxon>
    </lineage>
</organism>
<dbReference type="Proteomes" id="UP001471651">
    <property type="component" value="Unassembled WGS sequence"/>
</dbReference>
<evidence type="ECO:0008006" key="3">
    <source>
        <dbReference type="Google" id="ProtNLM"/>
    </source>
</evidence>
<dbReference type="RefSeq" id="WP_348577231.1">
    <property type="nucleotide sequence ID" value="NZ_JBDYKN010000010.1"/>
</dbReference>
<sequence length="121" mass="13939">MISLLKSWETSPAFLYFLIEQRKKSTLRLNMTITFAERADQLCDRLREMEHHAEEGDQLFYCAYLLGLLGLHSGTEGEGQKVFDNAFTTILQETLEVEGVMESDQENITALWETICKKEIS</sequence>
<proteinExistence type="predicted"/>
<reference evidence="1 2" key="1">
    <citation type="submission" date="2024-05" db="EMBL/GenBank/DDBJ databases">
        <authorList>
            <person name="Busch G.E."/>
            <person name="Sharma I."/>
        </authorList>
    </citation>
    <scope>NUCLEOTIDE SEQUENCE [LARGE SCALE GENOMIC DNA]</scope>
    <source>
        <strain evidence="1 2">23GB23</strain>
    </source>
</reference>
<evidence type="ECO:0000313" key="1">
    <source>
        <dbReference type="EMBL" id="MEP7730255.1"/>
    </source>
</evidence>
<name>A0ABV0L1K1_9GAMM</name>
<accession>A0ABV0L1K1</accession>
<evidence type="ECO:0000313" key="2">
    <source>
        <dbReference type="Proteomes" id="UP001471651"/>
    </source>
</evidence>
<dbReference type="EMBL" id="JBDYKN010000010">
    <property type="protein sequence ID" value="MEP7730255.1"/>
    <property type="molecule type" value="Genomic_DNA"/>
</dbReference>
<protein>
    <recommendedName>
        <fullName evidence="3">YfcL protein</fullName>
    </recommendedName>
</protein>
<keyword evidence="2" id="KW-1185">Reference proteome</keyword>
<comment type="caution">
    <text evidence="1">The sequence shown here is derived from an EMBL/GenBank/DDBJ whole genome shotgun (WGS) entry which is preliminary data.</text>
</comment>
<gene>
    <name evidence="1" type="ORF">ABKW32_12405</name>
</gene>